<evidence type="ECO:0000256" key="3">
    <source>
        <dbReference type="ARBA" id="ARBA00022723"/>
    </source>
</evidence>
<evidence type="ECO:0000256" key="4">
    <source>
        <dbReference type="ARBA" id="ARBA00022833"/>
    </source>
</evidence>
<dbReference type="GO" id="GO:0008270">
    <property type="term" value="F:zinc ion binding"/>
    <property type="evidence" value="ECO:0007669"/>
    <property type="project" value="InterPro"/>
</dbReference>
<keyword evidence="3" id="KW-0479">Metal-binding</keyword>
<dbReference type="OrthoDB" id="7396853at2759"/>
<evidence type="ECO:0000313" key="8">
    <source>
        <dbReference type="EMBL" id="KAG7452876.1"/>
    </source>
</evidence>
<dbReference type="GO" id="GO:0008198">
    <property type="term" value="F:ferrous iron binding"/>
    <property type="evidence" value="ECO:0007669"/>
    <property type="project" value="InterPro"/>
</dbReference>
<feature type="transmembrane region" description="Helical" evidence="6">
    <location>
        <begin position="12"/>
        <end position="32"/>
    </location>
</feature>
<dbReference type="SUPFAM" id="SSF53213">
    <property type="entry name" value="LigB-like"/>
    <property type="match status" value="1"/>
</dbReference>
<dbReference type="RefSeq" id="XP_043046376.1">
    <property type="nucleotide sequence ID" value="XM_043184807.1"/>
</dbReference>
<dbReference type="InterPro" id="IPR014436">
    <property type="entry name" value="Extradiol_dOase_DODA"/>
</dbReference>
<proteinExistence type="inferred from homology"/>
<dbReference type="EMBL" id="MU250523">
    <property type="protein sequence ID" value="KAG7452876.1"/>
    <property type="molecule type" value="Genomic_DNA"/>
</dbReference>
<evidence type="ECO:0000256" key="5">
    <source>
        <dbReference type="ARBA" id="ARBA00023002"/>
    </source>
</evidence>
<keyword evidence="9" id="KW-1185">Reference proteome</keyword>
<comment type="cofactor">
    <cofactor evidence="1">
        <name>Zn(2+)</name>
        <dbReference type="ChEBI" id="CHEBI:29105"/>
    </cofactor>
</comment>
<dbReference type="Pfam" id="PF02900">
    <property type="entry name" value="LigB"/>
    <property type="match status" value="1"/>
</dbReference>
<sequence length="355" mass="39140">MSTSTSTSTKLVVLFLISVISAIILLPRATFFKRPPNLRSVMTSPLPVNQSEWKAALDSLPSTPDKIPAFFYAHGSPFLAYPEHLSHGGGLTDWQGPKGPLATFLKDFGPVLLQKYKPRGIVVFSAHWETLGERLVTDYGSENPLLMDYYGFPSELYKLKFRSKGDSAISQRIVQLYKQANYLARTTTNLESRGEDGRGFEGPGLDHGVFVPFRYMFGEEFMDTPIVQVSIDSSMSPEANWKLGKTVAALREEGILVLSGGLLIHNLRDFSSFDPNAAKSIVKSFDKAILDAVAIPEPEERKQAMFNLTKHSGFRAANPREEHFVPLYIAAGAAETGKVKILNALYGISTIAFGV</sequence>
<keyword evidence="4" id="KW-0862">Zinc</keyword>
<evidence type="ECO:0000259" key="7">
    <source>
        <dbReference type="Pfam" id="PF02900"/>
    </source>
</evidence>
<comment type="caution">
    <text evidence="8">The sequence shown here is derived from an EMBL/GenBank/DDBJ whole genome shotgun (WGS) entry which is preliminary data.</text>
</comment>
<name>A0A9P7W7S0_9AGAR</name>
<dbReference type="GeneID" id="66107104"/>
<reference evidence="8" key="1">
    <citation type="submission" date="2020-11" db="EMBL/GenBank/DDBJ databases">
        <title>Adaptations for nitrogen fixation in a non-lichenized fungal sporocarp promotes dispersal by wood-feeding termites.</title>
        <authorList>
            <consortium name="DOE Joint Genome Institute"/>
            <person name="Koch R.A."/>
            <person name="Yoon G."/>
            <person name="Arayal U."/>
            <person name="Lail K."/>
            <person name="Amirebrahimi M."/>
            <person name="Labutti K."/>
            <person name="Lipzen A."/>
            <person name="Riley R."/>
            <person name="Barry K."/>
            <person name="Henrissat B."/>
            <person name="Grigoriev I.V."/>
            <person name="Herr J.R."/>
            <person name="Aime M.C."/>
        </authorList>
    </citation>
    <scope>NUCLEOTIDE SEQUENCE</scope>
    <source>
        <strain evidence="8">MCA 3950</strain>
    </source>
</reference>
<evidence type="ECO:0000256" key="2">
    <source>
        <dbReference type="ARBA" id="ARBA00007581"/>
    </source>
</evidence>
<keyword evidence="6" id="KW-1133">Transmembrane helix</keyword>
<dbReference type="Proteomes" id="UP000812287">
    <property type="component" value="Unassembled WGS sequence"/>
</dbReference>
<dbReference type="CDD" id="cd07363">
    <property type="entry name" value="45_DOPA_Dioxygenase"/>
    <property type="match status" value="1"/>
</dbReference>
<dbReference type="AlphaFoldDB" id="A0A9P7W7S0"/>
<keyword evidence="8" id="KW-0223">Dioxygenase</keyword>
<dbReference type="Gene3D" id="3.40.830.10">
    <property type="entry name" value="LigB-like"/>
    <property type="match status" value="1"/>
</dbReference>
<comment type="similarity">
    <text evidence="2">Belongs to the DODA-type extradiol aromatic ring-opening dioxygenase family.</text>
</comment>
<organism evidence="8 9">
    <name type="scientific">Guyanagaster necrorhizus</name>
    <dbReference type="NCBI Taxonomy" id="856835"/>
    <lineage>
        <taxon>Eukaryota</taxon>
        <taxon>Fungi</taxon>
        <taxon>Dikarya</taxon>
        <taxon>Basidiomycota</taxon>
        <taxon>Agaricomycotina</taxon>
        <taxon>Agaricomycetes</taxon>
        <taxon>Agaricomycetidae</taxon>
        <taxon>Agaricales</taxon>
        <taxon>Marasmiineae</taxon>
        <taxon>Physalacriaceae</taxon>
        <taxon>Guyanagaster</taxon>
    </lineage>
</organism>
<evidence type="ECO:0000313" key="9">
    <source>
        <dbReference type="Proteomes" id="UP000812287"/>
    </source>
</evidence>
<keyword evidence="6" id="KW-0812">Transmembrane</keyword>
<evidence type="ECO:0000256" key="6">
    <source>
        <dbReference type="SAM" id="Phobius"/>
    </source>
</evidence>
<feature type="domain" description="Extradiol ring-cleavage dioxygenase class III enzyme subunit B" evidence="7">
    <location>
        <begin position="70"/>
        <end position="349"/>
    </location>
</feature>
<accession>A0A9P7W7S0</accession>
<dbReference type="PANTHER" id="PTHR30096">
    <property type="entry name" value="4,5-DOPA DIOXYGENASE EXTRADIOL-LIKE PROTEIN"/>
    <property type="match status" value="1"/>
</dbReference>
<gene>
    <name evidence="8" type="ORF">BT62DRAFT_925416</name>
</gene>
<evidence type="ECO:0000256" key="1">
    <source>
        <dbReference type="ARBA" id="ARBA00001947"/>
    </source>
</evidence>
<keyword evidence="6" id="KW-0472">Membrane</keyword>
<dbReference type="InterPro" id="IPR004183">
    <property type="entry name" value="Xdiol_dOase_suB"/>
</dbReference>
<keyword evidence="5" id="KW-0560">Oxidoreductase</keyword>
<dbReference type="GO" id="GO:0016702">
    <property type="term" value="F:oxidoreductase activity, acting on single donors with incorporation of molecular oxygen, incorporation of two atoms of oxygen"/>
    <property type="evidence" value="ECO:0007669"/>
    <property type="project" value="UniProtKB-ARBA"/>
</dbReference>
<protein>
    <submittedName>
        <fullName evidence="8">Extradiol ring-cleavage dioxygenase, class III enzyme, subunit B</fullName>
    </submittedName>
</protein>
<dbReference type="PANTHER" id="PTHR30096:SF0">
    <property type="entry name" value="4,5-DOPA DIOXYGENASE EXTRADIOL-LIKE PROTEIN"/>
    <property type="match status" value="1"/>
</dbReference>